<protein>
    <submittedName>
        <fullName evidence="2">Uncharacterized protein</fullName>
    </submittedName>
</protein>
<name>A0ABR3FN16_9AGAR</name>
<comment type="caution">
    <text evidence="2">The sequence shown here is derived from an EMBL/GenBank/DDBJ whole genome shotgun (WGS) entry which is preliminary data.</text>
</comment>
<accession>A0ABR3FN16</accession>
<dbReference type="EMBL" id="JBAHYK010000203">
    <property type="protein sequence ID" value="KAL0576739.1"/>
    <property type="molecule type" value="Genomic_DNA"/>
</dbReference>
<dbReference type="Proteomes" id="UP001465976">
    <property type="component" value="Unassembled WGS sequence"/>
</dbReference>
<gene>
    <name evidence="2" type="ORF">V5O48_005245</name>
</gene>
<sequence length="156" mass="16942">MTSSSSTTSAPATASRSMTREPTVPTTSREPATATPVATSDAANPATASASSSNVTLSFVPANATSSTLTRRPQRPPQPTTLPESLEPHGDLHAWSLAELRALATEYHQIYTIHVLGRSGWEKIAHVADENGNNFNWKMPLEWYHQNPAYIDVWVD</sequence>
<evidence type="ECO:0000313" key="3">
    <source>
        <dbReference type="Proteomes" id="UP001465976"/>
    </source>
</evidence>
<evidence type="ECO:0000256" key="1">
    <source>
        <dbReference type="SAM" id="MobiDB-lite"/>
    </source>
</evidence>
<proteinExistence type="predicted"/>
<feature type="compositionally biased region" description="Low complexity" evidence="1">
    <location>
        <begin position="38"/>
        <end position="58"/>
    </location>
</feature>
<feature type="region of interest" description="Disordered" evidence="1">
    <location>
        <begin position="1"/>
        <end position="87"/>
    </location>
</feature>
<keyword evidence="3" id="KW-1185">Reference proteome</keyword>
<evidence type="ECO:0000313" key="2">
    <source>
        <dbReference type="EMBL" id="KAL0576739.1"/>
    </source>
</evidence>
<feature type="compositionally biased region" description="Low complexity" evidence="1">
    <location>
        <begin position="1"/>
        <end position="17"/>
    </location>
</feature>
<organism evidence="2 3">
    <name type="scientific">Marasmius crinis-equi</name>
    <dbReference type="NCBI Taxonomy" id="585013"/>
    <lineage>
        <taxon>Eukaryota</taxon>
        <taxon>Fungi</taxon>
        <taxon>Dikarya</taxon>
        <taxon>Basidiomycota</taxon>
        <taxon>Agaricomycotina</taxon>
        <taxon>Agaricomycetes</taxon>
        <taxon>Agaricomycetidae</taxon>
        <taxon>Agaricales</taxon>
        <taxon>Marasmiineae</taxon>
        <taxon>Marasmiaceae</taxon>
        <taxon>Marasmius</taxon>
    </lineage>
</organism>
<reference evidence="2 3" key="1">
    <citation type="submission" date="2024-02" db="EMBL/GenBank/DDBJ databases">
        <title>A draft genome for the cacao thread blight pathogen Marasmius crinis-equi.</title>
        <authorList>
            <person name="Cohen S.P."/>
            <person name="Baruah I.K."/>
            <person name="Amoako-Attah I."/>
            <person name="Bukari Y."/>
            <person name="Meinhardt L.W."/>
            <person name="Bailey B.A."/>
        </authorList>
    </citation>
    <scope>NUCLEOTIDE SEQUENCE [LARGE SCALE GENOMIC DNA]</scope>
    <source>
        <strain evidence="2 3">GH-76</strain>
    </source>
</reference>